<feature type="region of interest" description="Disordered" evidence="2">
    <location>
        <begin position="1"/>
        <end position="385"/>
    </location>
</feature>
<gene>
    <name evidence="3" type="ORF">EURHEDRAFT_498945</name>
</gene>
<evidence type="ECO:0000256" key="1">
    <source>
        <dbReference type="SAM" id="Coils"/>
    </source>
</evidence>
<dbReference type="PANTHER" id="PTHR34251">
    <property type="entry name" value="LEUCINE-, GLUTAMATE- AND LYSINE-RICH PROTEIN 1"/>
    <property type="match status" value="1"/>
</dbReference>
<feature type="compositionally biased region" description="Low complexity" evidence="2">
    <location>
        <begin position="263"/>
        <end position="278"/>
    </location>
</feature>
<dbReference type="HOGENOM" id="CLU_005288_2_0_1"/>
<proteinExistence type="predicted"/>
<dbReference type="RefSeq" id="XP_040639632.1">
    <property type="nucleotide sequence ID" value="XM_040785720.1"/>
</dbReference>
<dbReference type="STRING" id="1388766.A0A017SH11"/>
<feature type="compositionally biased region" description="Polar residues" evidence="2">
    <location>
        <begin position="126"/>
        <end position="137"/>
    </location>
</feature>
<evidence type="ECO:0000313" key="3">
    <source>
        <dbReference type="EMBL" id="EYE95944.1"/>
    </source>
</evidence>
<dbReference type="PANTHER" id="PTHR34251:SF1">
    <property type="entry name" value="LEUCINE, GLUTAMATE AND LYSINE RICH 1"/>
    <property type="match status" value="1"/>
</dbReference>
<feature type="coiled-coil region" evidence="1">
    <location>
        <begin position="786"/>
        <end position="845"/>
    </location>
</feature>
<feature type="compositionally biased region" description="Basic and acidic residues" evidence="2">
    <location>
        <begin position="18"/>
        <end position="32"/>
    </location>
</feature>
<feature type="compositionally biased region" description="Basic and acidic residues" evidence="2">
    <location>
        <begin position="88"/>
        <end position="100"/>
    </location>
</feature>
<keyword evidence="1" id="KW-0175">Coiled coil</keyword>
<dbReference type="InterPro" id="IPR038799">
    <property type="entry name" value="LEKR1"/>
</dbReference>
<feature type="compositionally biased region" description="Low complexity" evidence="2">
    <location>
        <begin position="346"/>
        <end position="360"/>
    </location>
</feature>
<feature type="compositionally biased region" description="Pro residues" evidence="2">
    <location>
        <begin position="300"/>
        <end position="317"/>
    </location>
</feature>
<dbReference type="AlphaFoldDB" id="A0A017SH11"/>
<accession>A0A017SH11</accession>
<feature type="compositionally biased region" description="Basic and acidic residues" evidence="2">
    <location>
        <begin position="150"/>
        <end position="161"/>
    </location>
</feature>
<reference evidence="4" key="1">
    <citation type="journal article" date="2014" name="Nat. Commun.">
        <title>Genomic adaptations of the halophilic Dead Sea filamentous fungus Eurotium rubrum.</title>
        <authorList>
            <person name="Kis-Papo T."/>
            <person name="Weig A.R."/>
            <person name="Riley R."/>
            <person name="Persoh D."/>
            <person name="Salamov A."/>
            <person name="Sun H."/>
            <person name="Lipzen A."/>
            <person name="Wasser S.P."/>
            <person name="Rambold G."/>
            <person name="Grigoriev I.V."/>
            <person name="Nevo E."/>
        </authorList>
    </citation>
    <scope>NUCLEOTIDE SEQUENCE [LARGE SCALE GENOMIC DNA]</scope>
    <source>
        <strain evidence="4">CBS 135680</strain>
    </source>
</reference>
<feature type="compositionally biased region" description="Polar residues" evidence="2">
    <location>
        <begin position="240"/>
        <end position="262"/>
    </location>
</feature>
<dbReference type="GeneID" id="63700844"/>
<organism evidence="3 4">
    <name type="scientific">Aspergillus ruber (strain CBS 135680)</name>
    <dbReference type="NCBI Taxonomy" id="1388766"/>
    <lineage>
        <taxon>Eukaryota</taxon>
        <taxon>Fungi</taxon>
        <taxon>Dikarya</taxon>
        <taxon>Ascomycota</taxon>
        <taxon>Pezizomycotina</taxon>
        <taxon>Eurotiomycetes</taxon>
        <taxon>Eurotiomycetidae</taxon>
        <taxon>Eurotiales</taxon>
        <taxon>Aspergillaceae</taxon>
        <taxon>Aspergillus</taxon>
        <taxon>Aspergillus subgen. Aspergillus</taxon>
    </lineage>
</organism>
<dbReference type="OrthoDB" id="6365728at2759"/>
<dbReference type="EMBL" id="KK088420">
    <property type="protein sequence ID" value="EYE95944.1"/>
    <property type="molecule type" value="Genomic_DNA"/>
</dbReference>
<name>A0A017SH11_ASPRC</name>
<evidence type="ECO:0000256" key="2">
    <source>
        <dbReference type="SAM" id="MobiDB-lite"/>
    </source>
</evidence>
<sequence>MAEEVPENRTQADIPEQQPEHQPKQELAHPEEPQVAAEPDPEPEAVLEQPETTAEQRASDDAQEPFDPPQYPSSEELETSVPDAPGAHNDKVSIDNEHTNDTANQTTNETQNNAPEKIPETILELQDNTVNDATDNALTDVPHHSISNRTIDDATEDKNPEVAEVPESAESIELTEPPATPRSAEFEPTESRVQPSNDIGPKQVVEQLQPAEANEATERAEPVESTEIEQPAEPYEKSVAQANQFTTQRSPVPQPAFSNPNFAPSTASSSSMSQAASSIPRAASPNVATSIKQDDTPAPIRQPVPVSPLKPVLPPSPSSQGSIPSQRVASPAQSHGKQATSSGHRNSGSVSNYASSGSLSPMQKLASPVQKPTYPTCRAHSPMPKIHSPLARPYYSPMMSPHQTMHSYSQMGHPNQSMLPGAFPGYGGAFQSPVLSASGYLPPYTQNAYQGHSPMYPQQPQSQQPPAHDRRYSSFSESSFMPSFQNLRDLSMMNGNGVDGKFNDVKGSVPQPDVDGENIFLLQRLNDAIPDLSRLLHGYKATQNKLMARESEIKQMQTQYEQSTMRKDFYIEALQNQMRKAANDNAEEISKLKHAVNEVRLELGDLDEKHKDLQEAFAESQKSNEELSQHKAELECDVAKLSTDLTEEQDAHERAIEALKQEREEALATQERELTDTFEGVMAEEATSYREAMKAIETKLLDQQRAMKNEYEEQKRQIQEAYDVLQADSDAKTAELESTQTDLSDTKINLDASHKEFEETREIYINEIETINAAFSDKERQWEEQRTDLETQLSHKDEALASMEQERQKLEGDCILKETQLQHAMNEMRATMENLGKDYERLMKTLSSLGEATDLKSSKGDEFFLESFDELRRSIVTLSKEHFAYLPIDPPKSVLAKVPSELPSFLDNMPASRELRSAYIQHVISKTLNYRIFQPFLFTLGRRYDNADIFFQMLSMDIRRKSVRREAFWRQQTLKAAYTAPDAKHSINMTASVIVDEIVDHIKHFADPTQLDPLVMGVRKIVKLAAETWRHARIERGLIVASLPAPDAEGASNQDWEEYGTDKKGGGSGHVLLRMFPQIAREVAHEDLVGDEETESPCTYSAGNVLYSDSPIIIARRQELAARKRKSV</sequence>
<feature type="compositionally biased region" description="Low complexity" evidence="2">
    <location>
        <begin position="454"/>
        <end position="466"/>
    </location>
</feature>
<keyword evidence="4" id="KW-1185">Reference proteome</keyword>
<protein>
    <recommendedName>
        <fullName evidence="5">RNA polymerase Rpb1 C-terminal repeat domain-containing protein</fullName>
    </recommendedName>
</protein>
<dbReference type="Proteomes" id="UP000019804">
    <property type="component" value="Unassembled WGS sequence"/>
</dbReference>
<evidence type="ECO:0000313" key="4">
    <source>
        <dbReference type="Proteomes" id="UP000019804"/>
    </source>
</evidence>
<dbReference type="Gene3D" id="1.10.287.1490">
    <property type="match status" value="1"/>
</dbReference>
<feature type="compositionally biased region" description="Low complexity" evidence="2">
    <location>
        <begin position="101"/>
        <end position="114"/>
    </location>
</feature>
<feature type="coiled-coil region" evidence="1">
    <location>
        <begin position="539"/>
        <end position="728"/>
    </location>
</feature>
<evidence type="ECO:0008006" key="5">
    <source>
        <dbReference type="Google" id="ProtNLM"/>
    </source>
</evidence>
<feature type="compositionally biased region" description="Polar residues" evidence="2">
    <location>
        <begin position="327"/>
        <end position="345"/>
    </location>
</feature>
<feature type="region of interest" description="Disordered" evidence="2">
    <location>
        <begin position="446"/>
        <end position="475"/>
    </location>
</feature>